<organism evidence="1 2">
    <name type="scientific">Vitrella brassicaformis (strain CCMP3155)</name>
    <dbReference type="NCBI Taxonomy" id="1169540"/>
    <lineage>
        <taxon>Eukaryota</taxon>
        <taxon>Sar</taxon>
        <taxon>Alveolata</taxon>
        <taxon>Colpodellida</taxon>
        <taxon>Vitrellaceae</taxon>
        <taxon>Vitrella</taxon>
    </lineage>
</organism>
<dbReference type="InParanoid" id="A0A0G4GK90"/>
<dbReference type="VEuPathDB" id="CryptoDB:Vbra_2257"/>
<reference evidence="1 2" key="1">
    <citation type="submission" date="2014-11" db="EMBL/GenBank/DDBJ databases">
        <authorList>
            <person name="Zhu J."/>
            <person name="Qi W."/>
            <person name="Song R."/>
        </authorList>
    </citation>
    <scope>NUCLEOTIDE SEQUENCE [LARGE SCALE GENOMIC DNA]</scope>
</reference>
<dbReference type="PhylomeDB" id="A0A0G4GK90"/>
<proteinExistence type="predicted"/>
<name>A0A0G4GK90_VITBC</name>
<sequence length="128" mass="14230">MRQHPLQAVTQRFTLERGAEAFDDMSAVSERMQGKVGPSPTDEELLQWLADTEAILFQILQGKRPPGSDKVAEDFALRVSTLYMSCAVKCDDRGLDYSIRPKVAEYASATTDAAVRTALLNRVQPRVD</sequence>
<evidence type="ECO:0000313" key="1">
    <source>
        <dbReference type="EMBL" id="CEM30331.1"/>
    </source>
</evidence>
<evidence type="ECO:0000313" key="2">
    <source>
        <dbReference type="Proteomes" id="UP000041254"/>
    </source>
</evidence>
<keyword evidence="2" id="KW-1185">Reference proteome</keyword>
<protein>
    <submittedName>
        <fullName evidence="1">Uncharacterized protein</fullName>
    </submittedName>
</protein>
<dbReference type="AlphaFoldDB" id="A0A0G4GK90"/>
<accession>A0A0G4GK90</accession>
<dbReference type="Proteomes" id="UP000041254">
    <property type="component" value="Unassembled WGS sequence"/>
</dbReference>
<dbReference type="EMBL" id="CDMY01000697">
    <property type="protein sequence ID" value="CEM30331.1"/>
    <property type="molecule type" value="Genomic_DNA"/>
</dbReference>
<gene>
    <name evidence="1" type="ORF">Vbra_2257</name>
</gene>